<dbReference type="InterPro" id="IPR029058">
    <property type="entry name" value="AB_hydrolase_fold"/>
</dbReference>
<dbReference type="EMBL" id="CP092751">
    <property type="protein sequence ID" value="USP93955.1"/>
    <property type="molecule type" value="Genomic_DNA"/>
</dbReference>
<evidence type="ECO:0000313" key="2">
    <source>
        <dbReference type="EMBL" id="USP93955.1"/>
    </source>
</evidence>
<keyword evidence="2" id="KW-0378">Hydrolase</keyword>
<evidence type="ECO:0000313" key="3">
    <source>
        <dbReference type="Proteomes" id="UP001057348"/>
    </source>
</evidence>
<keyword evidence="3" id="KW-1185">Reference proteome</keyword>
<dbReference type="Proteomes" id="UP001057348">
    <property type="component" value="Chromosome"/>
</dbReference>
<accession>A0ABY4XUF0</accession>
<dbReference type="PANTHER" id="PTHR43358">
    <property type="entry name" value="ALPHA/BETA-HYDROLASE"/>
    <property type="match status" value="1"/>
</dbReference>
<feature type="domain" description="AB hydrolase-1" evidence="1">
    <location>
        <begin position="83"/>
        <end position="208"/>
    </location>
</feature>
<reference evidence="2" key="1">
    <citation type="submission" date="2022-02" db="EMBL/GenBank/DDBJ databases">
        <title>Draft Genome Sequence of Bacillus vallismortis Strain BL01, Isolated from Artemisia lerchiana Web. Roots.</title>
        <authorList>
            <person name="Chebotar V.K."/>
            <person name="Gancheva M.S."/>
            <person name="Chizhevskaya E.P."/>
            <person name="Komarova O.V."/>
            <person name="Baganova M.E."/>
            <person name="Zaplatkin A.N."/>
            <person name="Pishchik V.N."/>
        </authorList>
    </citation>
    <scope>NUCLEOTIDE SEQUENCE</scope>
    <source>
        <strain evidence="2">BL01</strain>
    </source>
</reference>
<evidence type="ECO:0000259" key="1">
    <source>
        <dbReference type="Pfam" id="PF00561"/>
    </source>
</evidence>
<dbReference type="InterPro" id="IPR052920">
    <property type="entry name" value="DNA-binding_regulatory"/>
</dbReference>
<protein>
    <submittedName>
        <fullName evidence="2">Alpha/beta hydrolase</fullName>
    </submittedName>
</protein>
<organism evidence="2 3">
    <name type="scientific">Bacillus vallismortis</name>
    <dbReference type="NCBI Taxonomy" id="72361"/>
    <lineage>
        <taxon>Bacteria</taxon>
        <taxon>Bacillati</taxon>
        <taxon>Bacillota</taxon>
        <taxon>Bacilli</taxon>
        <taxon>Bacillales</taxon>
        <taxon>Bacillaceae</taxon>
        <taxon>Bacillus</taxon>
    </lineage>
</organism>
<dbReference type="SUPFAM" id="SSF53474">
    <property type="entry name" value="alpha/beta-Hydrolases"/>
    <property type="match status" value="1"/>
</dbReference>
<dbReference type="PANTHER" id="PTHR43358:SF5">
    <property type="entry name" value="EXPORTED PROTEIN"/>
    <property type="match status" value="1"/>
</dbReference>
<dbReference type="Pfam" id="PF00561">
    <property type="entry name" value="Abhydrolase_1"/>
    <property type="match status" value="1"/>
</dbReference>
<gene>
    <name evidence="2" type="ORF">MKF32_11720</name>
</gene>
<dbReference type="RefSeq" id="WP_087990618.1">
    <property type="nucleotide sequence ID" value="NZ_CP092751.1"/>
</dbReference>
<dbReference type="InterPro" id="IPR000073">
    <property type="entry name" value="AB_hydrolase_1"/>
</dbReference>
<sequence length="306" mass="34614">MKKILLAIGALLTAVIGIGVVFSNIILFIKKKTDEDIIKRETDDGHDVFESFERMEKTAFVIPSAYGYDIKGYHVAPHDTPNTIIICHGVTMNILNSLKYMHLFLDFGWNVVVYDHRRHGQSGGKTTGYGFYEKDDLSEVVNWVKNKTGHRGLIGIHGESMGAATALLYAGEHCDDGADFYIADCPFARFDEQLAYRLKAEYRLPSWPLLPIADFFLKLRGGYRAREVSPLAVIDQIQNPVLFIHSKDDDYIPISSTERLFEKKPGPKALYIAENGEHAMSYTKNRDTYRKTVQTFLNKMKGSTTC</sequence>
<dbReference type="Gene3D" id="3.40.50.1820">
    <property type="entry name" value="alpha/beta hydrolase"/>
    <property type="match status" value="1"/>
</dbReference>
<proteinExistence type="predicted"/>
<dbReference type="GO" id="GO:0016787">
    <property type="term" value="F:hydrolase activity"/>
    <property type="evidence" value="ECO:0007669"/>
    <property type="project" value="UniProtKB-KW"/>
</dbReference>
<name>A0ABY4XUF0_BACVA</name>